<protein>
    <submittedName>
        <fullName evidence="2">Uncharacterized protein</fullName>
    </submittedName>
</protein>
<evidence type="ECO:0000256" key="1">
    <source>
        <dbReference type="SAM" id="SignalP"/>
    </source>
</evidence>
<proteinExistence type="predicted"/>
<reference evidence="2 3" key="1">
    <citation type="submission" date="2017-02" db="EMBL/GenBank/DDBJ databases">
        <title>The new phylogeny of genus Mycobacterium.</title>
        <authorList>
            <person name="Tortoli E."/>
            <person name="Trovato A."/>
            <person name="Cirillo D.M."/>
        </authorList>
    </citation>
    <scope>NUCLEOTIDE SEQUENCE [LARGE SCALE GENOMIC DNA]</scope>
    <source>
        <strain evidence="2 3">FI-09383</strain>
    </source>
</reference>
<name>A0A1X0CPM4_9MYCO</name>
<feature type="signal peptide" evidence="1">
    <location>
        <begin position="1"/>
        <end position="19"/>
    </location>
</feature>
<accession>A0A1X0CPM4</accession>
<dbReference type="OrthoDB" id="4553771at2"/>
<sequence length="145" mass="14672">MTLLRVVGALAVALTAPWASVTTARADAFAQLGAVPVVASPTCGGTVSADAQVTPVQVDDRVEHGVRVAIHYDAGVYDGSCALTVTASWANLDTGASGSDDVTAVSTIDGHYGFIGYANTTFSTGTGTVVVTLSTHPGSEMRINT</sequence>
<dbReference type="AlphaFoldDB" id="A0A1X0CPM4"/>
<comment type="caution">
    <text evidence="2">The sequence shown here is derived from an EMBL/GenBank/DDBJ whole genome shotgun (WGS) entry which is preliminary data.</text>
</comment>
<gene>
    <name evidence="2" type="ORF">BST23_21515</name>
</gene>
<organism evidence="2 3">
    <name type="scientific">Mycolicibacterium elephantis</name>
    <dbReference type="NCBI Taxonomy" id="81858"/>
    <lineage>
        <taxon>Bacteria</taxon>
        <taxon>Bacillati</taxon>
        <taxon>Actinomycetota</taxon>
        <taxon>Actinomycetes</taxon>
        <taxon>Mycobacteriales</taxon>
        <taxon>Mycobacteriaceae</taxon>
        <taxon>Mycolicibacterium</taxon>
    </lineage>
</organism>
<dbReference type="STRING" id="81858.BST23_21515"/>
<dbReference type="Proteomes" id="UP000192772">
    <property type="component" value="Unassembled WGS sequence"/>
</dbReference>
<keyword evidence="1" id="KW-0732">Signal</keyword>
<dbReference type="EMBL" id="MVHP01000032">
    <property type="protein sequence ID" value="ORA61420.1"/>
    <property type="molecule type" value="Genomic_DNA"/>
</dbReference>
<dbReference type="RefSeq" id="WP_083043614.1">
    <property type="nucleotide sequence ID" value="NZ_MVHP01000032.1"/>
</dbReference>
<evidence type="ECO:0000313" key="3">
    <source>
        <dbReference type="Proteomes" id="UP000192772"/>
    </source>
</evidence>
<feature type="chain" id="PRO_5038966722" evidence="1">
    <location>
        <begin position="20"/>
        <end position="145"/>
    </location>
</feature>
<evidence type="ECO:0000313" key="2">
    <source>
        <dbReference type="EMBL" id="ORA61420.1"/>
    </source>
</evidence>